<keyword evidence="3" id="KW-0479">Metal-binding</keyword>
<evidence type="ECO:0000256" key="3">
    <source>
        <dbReference type="PIRSR" id="PIRSR605511-2"/>
    </source>
</evidence>
<dbReference type="SUPFAM" id="SSF63829">
    <property type="entry name" value="Calcium-dependent phosphotriesterase"/>
    <property type="match status" value="1"/>
</dbReference>
<dbReference type="GO" id="GO:0004341">
    <property type="term" value="F:gluconolactonase activity"/>
    <property type="evidence" value="ECO:0007669"/>
    <property type="project" value="TreeGrafter"/>
</dbReference>
<dbReference type="EMBL" id="VIKS01000002">
    <property type="protein sequence ID" value="TQV89218.1"/>
    <property type="molecule type" value="Genomic_DNA"/>
</dbReference>
<feature type="binding site" evidence="3">
    <location>
        <position position="110"/>
    </location>
    <ligand>
        <name>substrate</name>
    </ligand>
</feature>
<dbReference type="Gene3D" id="2.120.10.30">
    <property type="entry name" value="TolB, C-terminal domain"/>
    <property type="match status" value="1"/>
</dbReference>
<feature type="binding site" evidence="3">
    <location>
        <position position="112"/>
    </location>
    <ligand>
        <name>substrate</name>
    </ligand>
</feature>
<dbReference type="OrthoDB" id="9775406at2"/>
<evidence type="ECO:0000256" key="1">
    <source>
        <dbReference type="ARBA" id="ARBA00008853"/>
    </source>
</evidence>
<dbReference type="PANTHER" id="PTHR10907">
    <property type="entry name" value="REGUCALCIN"/>
    <property type="match status" value="1"/>
</dbReference>
<gene>
    <name evidence="5" type="ORF">FLL46_03565</name>
</gene>
<reference evidence="5 6" key="1">
    <citation type="submission" date="2019-07" db="EMBL/GenBank/DDBJ databases">
        <title>Draft genome for Aliikangiella sp. M105.</title>
        <authorList>
            <person name="Wang G."/>
        </authorList>
    </citation>
    <scope>NUCLEOTIDE SEQUENCE [LARGE SCALE GENOMIC DNA]</scope>
    <source>
        <strain evidence="5 6">M105</strain>
    </source>
</reference>
<feature type="domain" description="SMP-30/Gluconolactonase/LRE-like region" evidence="4">
    <location>
        <begin position="25"/>
        <end position="265"/>
    </location>
</feature>
<feature type="active site" description="Proton donor/acceptor" evidence="2">
    <location>
        <position position="207"/>
    </location>
</feature>
<dbReference type="PANTHER" id="PTHR10907:SF47">
    <property type="entry name" value="REGUCALCIN"/>
    <property type="match status" value="1"/>
</dbReference>
<accession>A0A545UIC7</accession>
<dbReference type="PRINTS" id="PR01790">
    <property type="entry name" value="SMP30FAMILY"/>
</dbReference>
<dbReference type="Pfam" id="PF08450">
    <property type="entry name" value="SGL"/>
    <property type="match status" value="1"/>
</dbReference>
<dbReference type="InterPro" id="IPR013658">
    <property type="entry name" value="SGL"/>
</dbReference>
<comment type="caution">
    <text evidence="5">The sequence shown here is derived from an EMBL/GenBank/DDBJ whole genome shotgun (WGS) entry which is preliminary data.</text>
</comment>
<dbReference type="GO" id="GO:0005509">
    <property type="term" value="F:calcium ion binding"/>
    <property type="evidence" value="ECO:0007669"/>
    <property type="project" value="TreeGrafter"/>
</dbReference>
<name>A0A545UIC7_9GAMM</name>
<dbReference type="InterPro" id="IPR011042">
    <property type="entry name" value="6-blade_b-propeller_TolB-like"/>
</dbReference>
<feature type="binding site" evidence="3">
    <location>
        <position position="158"/>
    </location>
    <ligand>
        <name>a divalent metal cation</name>
        <dbReference type="ChEBI" id="CHEBI:60240"/>
    </ligand>
</feature>
<evidence type="ECO:0000259" key="4">
    <source>
        <dbReference type="Pfam" id="PF08450"/>
    </source>
</evidence>
<sequence>MSNAANERETKMSKVESLVNSQCILGEGPLWVADRKKVFWVDIKTGVLYCLKTDNGHLAQWHFSTPLTSIVERTNGRYFGTTAQGFVEIDLEGTKLNLIGGPEIENVSNRHNDAKVDPFGNLWSGTMDDNEVHLSGNLYCLDKFGRCEVRDTNYCVSNGPTFSPNGQILYHTDTFQRRIFQYKLSPDGKLSDKRLFVEIEPKDGFPDGMTTDVEGNIWVCLYGGHKIIRFSPEGKLLEEFPMPCANITSCAFGGDNMDLLYITTAKWTLSEREIAEQPLSGNLLVMTTNTQGVASEKYQG</sequence>
<protein>
    <submittedName>
        <fullName evidence="5">SMP-30/gluconolactonase/LRE family protein</fullName>
    </submittedName>
</protein>
<keyword evidence="6" id="KW-1185">Reference proteome</keyword>
<organism evidence="5 6">
    <name type="scientific">Aliikangiella coralliicola</name>
    <dbReference type="NCBI Taxonomy" id="2592383"/>
    <lineage>
        <taxon>Bacteria</taxon>
        <taxon>Pseudomonadati</taxon>
        <taxon>Pseudomonadota</taxon>
        <taxon>Gammaproteobacteria</taxon>
        <taxon>Oceanospirillales</taxon>
        <taxon>Pleioneaceae</taxon>
        <taxon>Aliikangiella</taxon>
    </lineage>
</organism>
<feature type="binding site" evidence="3">
    <location>
        <position position="27"/>
    </location>
    <ligand>
        <name>a divalent metal cation</name>
        <dbReference type="ChEBI" id="CHEBI:60240"/>
    </ligand>
</feature>
<dbReference type="InterPro" id="IPR005511">
    <property type="entry name" value="SMP-30"/>
</dbReference>
<comment type="similarity">
    <text evidence="1">Belongs to the SMP-30/CGR1 family.</text>
</comment>
<dbReference type="Proteomes" id="UP000315439">
    <property type="component" value="Unassembled WGS sequence"/>
</dbReference>
<evidence type="ECO:0000313" key="5">
    <source>
        <dbReference type="EMBL" id="TQV89218.1"/>
    </source>
</evidence>
<evidence type="ECO:0000256" key="2">
    <source>
        <dbReference type="PIRSR" id="PIRSR605511-1"/>
    </source>
</evidence>
<evidence type="ECO:0000313" key="6">
    <source>
        <dbReference type="Proteomes" id="UP000315439"/>
    </source>
</evidence>
<feature type="binding site" evidence="3">
    <location>
        <position position="207"/>
    </location>
    <ligand>
        <name>a divalent metal cation</name>
        <dbReference type="ChEBI" id="CHEBI:60240"/>
    </ligand>
</feature>
<dbReference type="AlphaFoldDB" id="A0A545UIC7"/>
<dbReference type="GO" id="GO:0019853">
    <property type="term" value="P:L-ascorbic acid biosynthetic process"/>
    <property type="evidence" value="ECO:0007669"/>
    <property type="project" value="TreeGrafter"/>
</dbReference>
<comment type="cofactor">
    <cofactor evidence="3">
        <name>Zn(2+)</name>
        <dbReference type="ChEBI" id="CHEBI:29105"/>
    </cofactor>
    <text evidence="3">Binds 1 divalent metal cation per subunit.</text>
</comment>
<proteinExistence type="inferred from homology"/>
<keyword evidence="3" id="KW-0862">Zinc</keyword>